<keyword evidence="1" id="KW-0378">Hydrolase</keyword>
<dbReference type="BioCyc" id="CSTA292563:G1353-1670-MONOMER"/>
<evidence type="ECO:0000313" key="4">
    <source>
        <dbReference type="EMBL" id="AFZ47621.1"/>
    </source>
</evidence>
<evidence type="ECO:0000313" key="5">
    <source>
        <dbReference type="Proteomes" id="UP000010483"/>
    </source>
</evidence>
<sequence length="374" mass="42474">MAHILIIDDDRTIQILLTRTLKKSGYEVTIAADGIIGLELAEKIKPALIISDWLMPRMGGLEVCRQVKQNPTLATTFFILITSRVSVDDRVQGLDAGADDFICKPIDLQELKARVRAGLRLHQLSQDLQRQKQLLESELSEAADYVSVILPESLHHEKINIDFRFIPSRQLGGDIFDYFFLDDENLVFYLLDVSGHGLSAALPSISMLNLLRYGNLGKVNYKEPNQVLFSLNNFFQMTNKNDKYLTIWYGIYNLTTNKLTFSSAGHPPGVYVYQDNSNTTKTIKLKTPGLPIGMFPNVNYDNNSYEIESPSTLYIFSDGIYEILGENQQMWGIDNFTSVLEEESDLDKILAQAKLHNNNDFFSDDLSIMQINFY</sequence>
<dbReference type="eggNOG" id="COG2208">
    <property type="taxonomic scope" value="Bacteria"/>
</dbReference>
<dbReference type="SUPFAM" id="SSF52172">
    <property type="entry name" value="CheY-like"/>
    <property type="match status" value="1"/>
</dbReference>
<dbReference type="GO" id="GO:0000160">
    <property type="term" value="P:phosphorelay signal transduction system"/>
    <property type="evidence" value="ECO:0007669"/>
    <property type="project" value="InterPro"/>
</dbReference>
<dbReference type="Pfam" id="PF00072">
    <property type="entry name" value="Response_reg"/>
    <property type="match status" value="1"/>
</dbReference>
<evidence type="ECO:0000256" key="1">
    <source>
        <dbReference type="ARBA" id="ARBA00022801"/>
    </source>
</evidence>
<dbReference type="STRING" id="292563.Cyast_1660"/>
<dbReference type="eggNOG" id="COG0745">
    <property type="taxonomic scope" value="Bacteria"/>
</dbReference>
<dbReference type="InterPro" id="IPR052016">
    <property type="entry name" value="Bact_Sigma-Reg"/>
</dbReference>
<dbReference type="PATRIC" id="fig|292563.3.peg.1731"/>
<protein>
    <submittedName>
        <fullName evidence="4">Response regulator receiver modulated serine phosphatase</fullName>
    </submittedName>
</protein>
<dbReference type="Proteomes" id="UP000010483">
    <property type="component" value="Chromosome"/>
</dbReference>
<dbReference type="EMBL" id="CP003940">
    <property type="protein sequence ID" value="AFZ47621.1"/>
    <property type="molecule type" value="Genomic_DNA"/>
</dbReference>
<dbReference type="SMART" id="SM00331">
    <property type="entry name" value="PP2C_SIG"/>
    <property type="match status" value="1"/>
</dbReference>
<name>K9YL01_CYASC</name>
<dbReference type="InterPro" id="IPR011006">
    <property type="entry name" value="CheY-like_superfamily"/>
</dbReference>
<organism evidence="4 5">
    <name type="scientific">Cyanobacterium stanieri (strain ATCC 29140 / PCC 7202)</name>
    <dbReference type="NCBI Taxonomy" id="292563"/>
    <lineage>
        <taxon>Bacteria</taxon>
        <taxon>Bacillati</taxon>
        <taxon>Cyanobacteriota</taxon>
        <taxon>Cyanophyceae</taxon>
        <taxon>Oscillatoriophycideae</taxon>
        <taxon>Chroococcales</taxon>
        <taxon>Geminocystaceae</taxon>
        <taxon>Cyanobacterium</taxon>
    </lineage>
</organism>
<feature type="domain" description="Response regulatory" evidence="3">
    <location>
        <begin position="3"/>
        <end position="119"/>
    </location>
</feature>
<dbReference type="GO" id="GO:0016791">
    <property type="term" value="F:phosphatase activity"/>
    <property type="evidence" value="ECO:0007669"/>
    <property type="project" value="TreeGrafter"/>
</dbReference>
<dbReference type="InterPro" id="IPR036457">
    <property type="entry name" value="PPM-type-like_dom_sf"/>
</dbReference>
<dbReference type="InterPro" id="IPR001932">
    <property type="entry name" value="PPM-type_phosphatase-like_dom"/>
</dbReference>
<dbReference type="Pfam" id="PF07228">
    <property type="entry name" value="SpoIIE"/>
    <property type="match status" value="1"/>
</dbReference>
<keyword evidence="5" id="KW-1185">Reference proteome</keyword>
<keyword evidence="2" id="KW-0597">Phosphoprotein</keyword>
<accession>K9YL01</accession>
<dbReference type="InterPro" id="IPR001789">
    <property type="entry name" value="Sig_transdc_resp-reg_receiver"/>
</dbReference>
<dbReference type="Gene3D" id="3.60.40.10">
    <property type="entry name" value="PPM-type phosphatase domain"/>
    <property type="match status" value="1"/>
</dbReference>
<dbReference type="PANTHER" id="PTHR43156">
    <property type="entry name" value="STAGE II SPORULATION PROTEIN E-RELATED"/>
    <property type="match status" value="1"/>
</dbReference>
<proteinExistence type="predicted"/>
<reference evidence="5" key="1">
    <citation type="journal article" date="2013" name="Proc. Natl. Acad. Sci. U.S.A.">
        <title>Improving the coverage of the cyanobacterial phylum using diversity-driven genome sequencing.</title>
        <authorList>
            <person name="Shih P.M."/>
            <person name="Wu D."/>
            <person name="Latifi A."/>
            <person name="Axen S.D."/>
            <person name="Fewer D.P."/>
            <person name="Talla E."/>
            <person name="Calteau A."/>
            <person name="Cai F."/>
            <person name="Tandeau de Marsac N."/>
            <person name="Rippka R."/>
            <person name="Herdman M."/>
            <person name="Sivonen K."/>
            <person name="Coursin T."/>
            <person name="Laurent T."/>
            <person name="Goodwin L."/>
            <person name="Nolan M."/>
            <person name="Davenport K.W."/>
            <person name="Han C.S."/>
            <person name="Rubin E.M."/>
            <person name="Eisen J.A."/>
            <person name="Woyke T."/>
            <person name="Gugger M."/>
            <person name="Kerfeld C.A."/>
        </authorList>
    </citation>
    <scope>NUCLEOTIDE SEQUENCE [LARGE SCALE GENOMIC DNA]</scope>
    <source>
        <strain evidence="5">ATCC 29140 / PCC 7202</strain>
    </source>
</reference>
<dbReference type="PROSITE" id="PS50110">
    <property type="entry name" value="RESPONSE_REGULATORY"/>
    <property type="match status" value="1"/>
</dbReference>
<dbReference type="AlphaFoldDB" id="K9YL01"/>
<evidence type="ECO:0000256" key="2">
    <source>
        <dbReference type="PROSITE-ProRule" id="PRU00169"/>
    </source>
</evidence>
<dbReference type="KEGG" id="csn:Cyast_1660"/>
<dbReference type="Gene3D" id="3.40.50.2300">
    <property type="match status" value="1"/>
</dbReference>
<dbReference type="HOGENOM" id="CLU_000445_43_7_3"/>
<evidence type="ECO:0000259" key="3">
    <source>
        <dbReference type="PROSITE" id="PS50110"/>
    </source>
</evidence>
<dbReference type="PANTHER" id="PTHR43156:SF2">
    <property type="entry name" value="STAGE II SPORULATION PROTEIN E"/>
    <property type="match status" value="1"/>
</dbReference>
<gene>
    <name evidence="4" type="ordered locus">Cyast_1660</name>
</gene>
<dbReference type="SMART" id="SM00448">
    <property type="entry name" value="REC"/>
    <property type="match status" value="1"/>
</dbReference>
<feature type="modified residue" description="4-aspartylphosphate" evidence="2">
    <location>
        <position position="52"/>
    </location>
</feature>